<dbReference type="InterPro" id="IPR050796">
    <property type="entry name" value="SCF_F-box_component"/>
</dbReference>
<feature type="compositionally biased region" description="Basic residues" evidence="1">
    <location>
        <begin position="277"/>
        <end position="291"/>
    </location>
</feature>
<sequence>MGRIIDSCNGLVCYLSSLREIVICNPYIKDYRKLPSPSEPDVTNPRYEYDNYTYCKYGFGYDSKTDDYKFACMSKYPGMSTEIIVYSLIFDSWKIWQDIPYELADDDLVLFEGIFYWVEDRSEYAETDEDIGKVISSLDSGVDSFTRYALPQHFKKCIGRIYVCVLGGCLHIIGNHHRGSFSEVWVMKDFGWTKLFTIDKTSSGLRCFACLNLKHSFKNGEILVQANSAFSYLYDLKRKRFEKLVFNDCEVFNSCAFLGTFVSPNNLGTSLGNAAGHNKRQKVSHVKKMKD</sequence>
<dbReference type="InterPro" id="IPR017451">
    <property type="entry name" value="F-box-assoc_interact_dom"/>
</dbReference>
<name>A0A4Y7IJE6_PAPSO</name>
<evidence type="ECO:0000256" key="1">
    <source>
        <dbReference type="SAM" id="MobiDB-lite"/>
    </source>
</evidence>
<feature type="domain" description="F-box associated beta-propeller type 1" evidence="2">
    <location>
        <begin position="7"/>
        <end position="199"/>
    </location>
</feature>
<dbReference type="InterPro" id="IPR006527">
    <property type="entry name" value="F-box-assoc_dom_typ1"/>
</dbReference>
<dbReference type="NCBIfam" id="TIGR01640">
    <property type="entry name" value="F_box_assoc_1"/>
    <property type="match status" value="1"/>
</dbReference>
<dbReference type="Pfam" id="PF07734">
    <property type="entry name" value="FBA_1"/>
    <property type="match status" value="1"/>
</dbReference>
<dbReference type="OMA" id="ICNPTIT"/>
<dbReference type="Gramene" id="RZC47832">
    <property type="protein sequence ID" value="RZC47832"/>
    <property type="gene ID" value="C5167_040784"/>
</dbReference>
<keyword evidence="4" id="KW-1185">Reference proteome</keyword>
<feature type="region of interest" description="Disordered" evidence="1">
    <location>
        <begin position="272"/>
        <end position="291"/>
    </location>
</feature>
<dbReference type="EMBL" id="CM010715">
    <property type="protein sequence ID" value="RZC47832.1"/>
    <property type="molecule type" value="Genomic_DNA"/>
</dbReference>
<dbReference type="PANTHER" id="PTHR31672:SF13">
    <property type="entry name" value="F-BOX PROTEIN CPR30-LIKE"/>
    <property type="match status" value="1"/>
</dbReference>
<dbReference type="Proteomes" id="UP000316621">
    <property type="component" value="Chromosome 1"/>
</dbReference>
<evidence type="ECO:0000313" key="4">
    <source>
        <dbReference type="Proteomes" id="UP000316621"/>
    </source>
</evidence>
<dbReference type="AlphaFoldDB" id="A0A4Y7IJE6"/>
<organism evidence="3 4">
    <name type="scientific">Papaver somniferum</name>
    <name type="common">Opium poppy</name>
    <dbReference type="NCBI Taxonomy" id="3469"/>
    <lineage>
        <taxon>Eukaryota</taxon>
        <taxon>Viridiplantae</taxon>
        <taxon>Streptophyta</taxon>
        <taxon>Embryophyta</taxon>
        <taxon>Tracheophyta</taxon>
        <taxon>Spermatophyta</taxon>
        <taxon>Magnoliopsida</taxon>
        <taxon>Ranunculales</taxon>
        <taxon>Papaveraceae</taxon>
        <taxon>Papaveroideae</taxon>
        <taxon>Papaver</taxon>
    </lineage>
</organism>
<proteinExistence type="predicted"/>
<reference evidence="3 4" key="1">
    <citation type="journal article" date="2018" name="Science">
        <title>The opium poppy genome and morphinan production.</title>
        <authorList>
            <person name="Guo L."/>
            <person name="Winzer T."/>
            <person name="Yang X."/>
            <person name="Li Y."/>
            <person name="Ning Z."/>
            <person name="He Z."/>
            <person name="Teodor R."/>
            <person name="Lu Y."/>
            <person name="Bowser T.A."/>
            <person name="Graham I.A."/>
            <person name="Ye K."/>
        </authorList>
    </citation>
    <scope>NUCLEOTIDE SEQUENCE [LARGE SCALE GENOMIC DNA]</scope>
    <source>
        <strain evidence="4">cv. HN1</strain>
        <tissue evidence="3">Leaves</tissue>
    </source>
</reference>
<evidence type="ECO:0000259" key="2">
    <source>
        <dbReference type="Pfam" id="PF07734"/>
    </source>
</evidence>
<protein>
    <recommendedName>
        <fullName evidence="2">F-box associated beta-propeller type 1 domain-containing protein</fullName>
    </recommendedName>
</protein>
<dbReference type="PANTHER" id="PTHR31672">
    <property type="entry name" value="BNACNNG10540D PROTEIN"/>
    <property type="match status" value="1"/>
</dbReference>
<gene>
    <name evidence="3" type="ORF">C5167_040784</name>
</gene>
<evidence type="ECO:0000313" key="3">
    <source>
        <dbReference type="EMBL" id="RZC47832.1"/>
    </source>
</evidence>
<accession>A0A4Y7IJE6</accession>